<reference evidence="1" key="1">
    <citation type="submission" date="2021-01" db="EMBL/GenBank/DDBJ databases">
        <authorList>
            <consortium name="Genoscope - CEA"/>
            <person name="William W."/>
        </authorList>
    </citation>
    <scope>NUCLEOTIDE SEQUENCE</scope>
</reference>
<comment type="caution">
    <text evidence="1">The sequence shown here is derived from an EMBL/GenBank/DDBJ whole genome shotgun (WGS) entry which is preliminary data.</text>
</comment>
<organism evidence="1 2">
    <name type="scientific">Paramecium sonneborni</name>
    <dbReference type="NCBI Taxonomy" id="65129"/>
    <lineage>
        <taxon>Eukaryota</taxon>
        <taxon>Sar</taxon>
        <taxon>Alveolata</taxon>
        <taxon>Ciliophora</taxon>
        <taxon>Intramacronucleata</taxon>
        <taxon>Oligohymenophorea</taxon>
        <taxon>Peniculida</taxon>
        <taxon>Parameciidae</taxon>
        <taxon>Paramecium</taxon>
    </lineage>
</organism>
<evidence type="ECO:0008006" key="3">
    <source>
        <dbReference type="Google" id="ProtNLM"/>
    </source>
</evidence>
<gene>
    <name evidence="1" type="ORF">PSON_ATCC_30995.1.T0830196</name>
</gene>
<keyword evidence="2" id="KW-1185">Reference proteome</keyword>
<evidence type="ECO:0000313" key="2">
    <source>
        <dbReference type="Proteomes" id="UP000692954"/>
    </source>
</evidence>
<dbReference type="PANTHER" id="PTHR33706">
    <property type="entry name" value="MORN VARIANT REPEAT PROTEIN"/>
    <property type="match status" value="1"/>
</dbReference>
<proteinExistence type="predicted"/>
<sequence>MQWLGNYGYNNKKIGKWMATWNGKILNNVGGLYSNDGLKQGLWKELNRNYMNQGKVQVQVYESGSYLKNQRCGIWIYVFNGRKIGGGSYNKQGFKDGKWIELRDGFNKNSQVTYNGQYQNGKKVALWDIFYENKKIGGGLYNEGDDEIKIGRWIEESDGFYYFSQITFNGEYKKGKKIGLWESYFNWDGNQKIGGGLYDEVGDEIKIGRWIDFNKTYKTDSQVTYNGEYINGKKVGRWNIWFNEYDDGWNNKQMQILNIINNIKIFSGGGLYDQEGNEIKIGRWVEQSEAFFIYSQVTYVGEYKNNKKVGRWDIWYNSYDKGWKNKKIGGGTYNKGDDEIKIGKWTELSDRFNNYTEIIYQGEYKHNQKVGKWEITYDGIQSGGGQYDEDGKGIKIGNWIEFSESFHKYHQLIYDGQYKNGKKIGRWMEMDIKENKILDEILFDDN</sequence>
<dbReference type="Proteomes" id="UP000692954">
    <property type="component" value="Unassembled WGS sequence"/>
</dbReference>
<dbReference type="OrthoDB" id="315997at2759"/>
<dbReference type="AlphaFoldDB" id="A0A8S1PPL9"/>
<protein>
    <recommendedName>
        <fullName evidence="3">MORN repeat protein</fullName>
    </recommendedName>
</protein>
<name>A0A8S1PPL9_9CILI</name>
<evidence type="ECO:0000313" key="1">
    <source>
        <dbReference type="EMBL" id="CAD8105115.1"/>
    </source>
</evidence>
<accession>A0A8S1PPL9</accession>
<dbReference type="PANTHER" id="PTHR33706:SF1">
    <property type="entry name" value="TPR REPEAT PROTEIN"/>
    <property type="match status" value="1"/>
</dbReference>
<dbReference type="EMBL" id="CAJJDN010000083">
    <property type="protein sequence ID" value="CAD8105115.1"/>
    <property type="molecule type" value="Genomic_DNA"/>
</dbReference>